<dbReference type="RefSeq" id="WP_273671047.1">
    <property type="nucleotide sequence ID" value="NZ_JAQQXR010000004.1"/>
</dbReference>
<protein>
    <submittedName>
        <fullName evidence="2">Uncharacterized protein</fullName>
    </submittedName>
</protein>
<dbReference type="Proteomes" id="UP001221208">
    <property type="component" value="Unassembled WGS sequence"/>
</dbReference>
<keyword evidence="1" id="KW-0472">Membrane</keyword>
<gene>
    <name evidence="2" type="ORF">OIK44_12325</name>
</gene>
<accession>A0ABT5K082</accession>
<reference evidence="2 3" key="1">
    <citation type="submission" date="2022-10" db="EMBL/GenBank/DDBJ databases">
        <title>Janthinobacterium sp. hw3 Genome sequencing.</title>
        <authorList>
            <person name="Park S."/>
        </authorList>
    </citation>
    <scope>NUCLEOTIDE SEQUENCE [LARGE SCALE GENOMIC DNA]</scope>
    <source>
        <strain evidence="3">hw3</strain>
    </source>
</reference>
<name>A0ABT5K082_9BURK</name>
<sequence length="74" mass="7513">MDKDLDALLGAPLLAPPDDFGERVMRRIGRLPPPARRSGGLAKLGELALLAGGIAGAAQLAAFMFGIWAAASAG</sequence>
<keyword evidence="1" id="KW-1133">Transmembrane helix</keyword>
<evidence type="ECO:0000313" key="3">
    <source>
        <dbReference type="Proteomes" id="UP001221208"/>
    </source>
</evidence>
<comment type="caution">
    <text evidence="2">The sequence shown here is derived from an EMBL/GenBank/DDBJ whole genome shotgun (WGS) entry which is preliminary data.</text>
</comment>
<evidence type="ECO:0000313" key="2">
    <source>
        <dbReference type="EMBL" id="MDC8758372.1"/>
    </source>
</evidence>
<keyword evidence="3" id="KW-1185">Reference proteome</keyword>
<evidence type="ECO:0000256" key="1">
    <source>
        <dbReference type="SAM" id="Phobius"/>
    </source>
</evidence>
<keyword evidence="1" id="KW-0812">Transmembrane</keyword>
<dbReference type="EMBL" id="JAQQXR010000004">
    <property type="protein sequence ID" value="MDC8758372.1"/>
    <property type="molecule type" value="Genomic_DNA"/>
</dbReference>
<feature type="transmembrane region" description="Helical" evidence="1">
    <location>
        <begin position="47"/>
        <end position="71"/>
    </location>
</feature>
<organism evidence="2 3">
    <name type="scientific">Janthinobacterium fluminis</name>
    <dbReference type="NCBI Taxonomy" id="2987524"/>
    <lineage>
        <taxon>Bacteria</taxon>
        <taxon>Pseudomonadati</taxon>
        <taxon>Pseudomonadota</taxon>
        <taxon>Betaproteobacteria</taxon>
        <taxon>Burkholderiales</taxon>
        <taxon>Oxalobacteraceae</taxon>
        <taxon>Janthinobacterium</taxon>
    </lineage>
</organism>
<proteinExistence type="predicted"/>